<reference evidence="2" key="1">
    <citation type="submission" date="2020-06" db="EMBL/GenBank/DDBJ databases">
        <authorList>
            <person name="Li T."/>
            <person name="Hu X."/>
            <person name="Zhang T."/>
            <person name="Song X."/>
            <person name="Zhang H."/>
            <person name="Dai N."/>
            <person name="Sheng W."/>
            <person name="Hou X."/>
            <person name="Wei L."/>
        </authorList>
    </citation>
    <scope>NUCLEOTIDE SEQUENCE</scope>
    <source>
        <strain evidence="2">K16</strain>
        <tissue evidence="2">Leaf</tissue>
    </source>
</reference>
<accession>A0AAE2BI34</accession>
<dbReference type="EMBL" id="JACGWL010000015">
    <property type="protein sequence ID" value="KAK4386136.1"/>
    <property type="molecule type" value="Genomic_DNA"/>
</dbReference>
<feature type="domain" description="Reverse transcriptase Ty1/copia-type" evidence="1">
    <location>
        <begin position="10"/>
        <end position="75"/>
    </location>
</feature>
<dbReference type="Proteomes" id="UP001289374">
    <property type="component" value="Unassembled WGS sequence"/>
</dbReference>
<dbReference type="AlphaFoldDB" id="A0AAE2BI34"/>
<proteinExistence type="predicted"/>
<organism evidence="2 3">
    <name type="scientific">Sesamum angolense</name>
    <dbReference type="NCBI Taxonomy" id="2727404"/>
    <lineage>
        <taxon>Eukaryota</taxon>
        <taxon>Viridiplantae</taxon>
        <taxon>Streptophyta</taxon>
        <taxon>Embryophyta</taxon>
        <taxon>Tracheophyta</taxon>
        <taxon>Spermatophyta</taxon>
        <taxon>Magnoliopsida</taxon>
        <taxon>eudicotyledons</taxon>
        <taxon>Gunneridae</taxon>
        <taxon>Pentapetalae</taxon>
        <taxon>asterids</taxon>
        <taxon>lamiids</taxon>
        <taxon>Lamiales</taxon>
        <taxon>Pedaliaceae</taxon>
        <taxon>Sesamum</taxon>
    </lineage>
</organism>
<reference evidence="2" key="2">
    <citation type="journal article" date="2024" name="Plant">
        <title>Genomic evolution and insights into agronomic trait innovations of Sesamum species.</title>
        <authorList>
            <person name="Miao H."/>
            <person name="Wang L."/>
            <person name="Qu L."/>
            <person name="Liu H."/>
            <person name="Sun Y."/>
            <person name="Le M."/>
            <person name="Wang Q."/>
            <person name="Wei S."/>
            <person name="Zheng Y."/>
            <person name="Lin W."/>
            <person name="Duan Y."/>
            <person name="Cao H."/>
            <person name="Xiong S."/>
            <person name="Wang X."/>
            <person name="Wei L."/>
            <person name="Li C."/>
            <person name="Ma Q."/>
            <person name="Ju M."/>
            <person name="Zhao R."/>
            <person name="Li G."/>
            <person name="Mu C."/>
            <person name="Tian Q."/>
            <person name="Mei H."/>
            <person name="Zhang T."/>
            <person name="Gao T."/>
            <person name="Zhang H."/>
        </authorList>
    </citation>
    <scope>NUCLEOTIDE SEQUENCE</scope>
    <source>
        <strain evidence="2">K16</strain>
    </source>
</reference>
<name>A0AAE2BI34_9LAMI</name>
<comment type="caution">
    <text evidence="2">The sequence shown here is derived from an EMBL/GenBank/DDBJ whole genome shotgun (WGS) entry which is preliminary data.</text>
</comment>
<dbReference type="Pfam" id="PF07727">
    <property type="entry name" value="RVT_2"/>
    <property type="match status" value="1"/>
</dbReference>
<sequence length="165" mass="18433">MKFEMDSMGSNQKGIRSVRCKWVYKCKLGVDGEFTSSKARLIAKGDTQQPRVDLEENYSPVAMAKSIRILLTIVACRMVSLPLEKNRKSVVSKGPSMASNKLPKAGTHVLMKLYRVMISSRTSMILVHTRRSGSTVVYLVLYADNILLFGNDVKMLGDIKAWLST</sequence>
<gene>
    <name evidence="2" type="ORF">Sango_2484200</name>
</gene>
<evidence type="ECO:0000313" key="3">
    <source>
        <dbReference type="Proteomes" id="UP001289374"/>
    </source>
</evidence>
<protein>
    <submittedName>
        <fullName evidence="2">Retrovirus-related Pol polyprotein from transposon RE1</fullName>
    </submittedName>
</protein>
<evidence type="ECO:0000259" key="1">
    <source>
        <dbReference type="Pfam" id="PF07727"/>
    </source>
</evidence>
<dbReference type="InterPro" id="IPR013103">
    <property type="entry name" value="RVT_2"/>
</dbReference>
<evidence type="ECO:0000313" key="2">
    <source>
        <dbReference type="EMBL" id="KAK4386136.1"/>
    </source>
</evidence>
<keyword evidence="3" id="KW-1185">Reference proteome</keyword>